<comment type="caution">
    <text evidence="2">The sequence shown here is derived from an EMBL/GenBank/DDBJ whole genome shotgun (WGS) entry which is preliminary data.</text>
</comment>
<evidence type="ECO:0000313" key="3">
    <source>
        <dbReference type="Proteomes" id="UP000677803"/>
    </source>
</evidence>
<accession>A0A8S4BPU4</accession>
<dbReference type="EMBL" id="CAJRST010036666">
    <property type="protein sequence ID" value="CAG5991219.1"/>
    <property type="molecule type" value="Genomic_DNA"/>
</dbReference>
<dbReference type="Proteomes" id="UP000677803">
    <property type="component" value="Unassembled WGS sequence"/>
</dbReference>
<keyword evidence="1" id="KW-0812">Transmembrane</keyword>
<dbReference type="AlphaFoldDB" id="A0A8S4BPU4"/>
<proteinExistence type="predicted"/>
<keyword evidence="1" id="KW-1133">Transmembrane helix</keyword>
<keyword evidence="1" id="KW-0472">Membrane</keyword>
<feature type="transmembrane region" description="Helical" evidence="1">
    <location>
        <begin position="44"/>
        <end position="68"/>
    </location>
</feature>
<evidence type="ECO:0000313" key="2">
    <source>
        <dbReference type="EMBL" id="CAG5991219.1"/>
    </source>
</evidence>
<name>A0A8S4BPU4_9TELE</name>
<gene>
    <name evidence="2" type="ORF">MMEN_LOCUS17483</name>
</gene>
<organism evidence="2 3">
    <name type="scientific">Menidia menidia</name>
    <name type="common">Atlantic silverside</name>
    <dbReference type="NCBI Taxonomy" id="238744"/>
    <lineage>
        <taxon>Eukaryota</taxon>
        <taxon>Metazoa</taxon>
        <taxon>Chordata</taxon>
        <taxon>Craniata</taxon>
        <taxon>Vertebrata</taxon>
        <taxon>Euteleostomi</taxon>
        <taxon>Actinopterygii</taxon>
        <taxon>Neopterygii</taxon>
        <taxon>Teleostei</taxon>
        <taxon>Neoteleostei</taxon>
        <taxon>Acanthomorphata</taxon>
        <taxon>Ovalentaria</taxon>
        <taxon>Atherinomorphae</taxon>
        <taxon>Atheriniformes</taxon>
        <taxon>Atherinopsidae</taxon>
        <taxon>Menidiinae</taxon>
        <taxon>Menidia</taxon>
    </lineage>
</organism>
<evidence type="ECO:0000256" key="1">
    <source>
        <dbReference type="SAM" id="Phobius"/>
    </source>
</evidence>
<keyword evidence="3" id="KW-1185">Reference proteome</keyword>
<reference evidence="2" key="1">
    <citation type="submission" date="2021-05" db="EMBL/GenBank/DDBJ databases">
        <authorList>
            <person name="Tigano A."/>
        </authorList>
    </citation>
    <scope>NUCLEOTIDE SEQUENCE</scope>
</reference>
<protein>
    <submittedName>
        <fullName evidence="2">(Atlantic silverside) hypothetical protein</fullName>
    </submittedName>
</protein>
<sequence length="108" mass="12171">MPSITHLASANPLLSTIVEATPSPVSLQLKTTRLPRWDGYMEWNLFLDLFTLCFIILAFLASFCAMCFESYICSLLDDPKTAIKNYQDPEDATFKYNSPEKQPVGNTV</sequence>